<dbReference type="GO" id="GO:0032259">
    <property type="term" value="P:methylation"/>
    <property type="evidence" value="ECO:0007669"/>
    <property type="project" value="UniProtKB-KW"/>
</dbReference>
<dbReference type="PROSITE" id="PS50123">
    <property type="entry name" value="CHER"/>
    <property type="match status" value="1"/>
</dbReference>
<accession>A0A9J6P7P0</accession>
<evidence type="ECO:0000256" key="1">
    <source>
        <dbReference type="ARBA" id="ARBA00001541"/>
    </source>
</evidence>
<dbReference type="InterPro" id="IPR050903">
    <property type="entry name" value="Bact_Chemotaxis_MeTrfase"/>
</dbReference>
<keyword evidence="4" id="KW-0808">Transferase</keyword>
<evidence type="ECO:0000256" key="2">
    <source>
        <dbReference type="ARBA" id="ARBA00012534"/>
    </source>
</evidence>
<dbReference type="InterPro" id="IPR022642">
    <property type="entry name" value="CheR_C"/>
</dbReference>
<reference evidence="7" key="1">
    <citation type="submission" date="2022-06" db="EMBL/GenBank/DDBJ databases">
        <title>Isolation and Genomics of Futiania mangrovii gen. nov., sp. nov., a Rare and Metabolically-versatile member in the Class Alphaproteobacteria.</title>
        <authorList>
            <person name="Liu L."/>
            <person name="Huang W.-C."/>
            <person name="Pan J."/>
            <person name="Li J."/>
            <person name="Huang Y."/>
            <person name="Du H."/>
            <person name="Liu Y."/>
            <person name="Li M."/>
        </authorList>
    </citation>
    <scope>NUCLEOTIDE SEQUENCE</scope>
    <source>
        <strain evidence="7">FT118</strain>
    </source>
</reference>
<gene>
    <name evidence="7" type="ORF">NJQ99_00665</name>
</gene>
<dbReference type="SUPFAM" id="SSF47757">
    <property type="entry name" value="Chemotaxis receptor methyltransferase CheR, N-terminal domain"/>
    <property type="match status" value="1"/>
</dbReference>
<dbReference type="PANTHER" id="PTHR24422">
    <property type="entry name" value="CHEMOTAXIS PROTEIN METHYLTRANSFERASE"/>
    <property type="match status" value="1"/>
</dbReference>
<keyword evidence="5" id="KW-0949">S-adenosyl-L-methionine</keyword>
<dbReference type="InterPro" id="IPR036804">
    <property type="entry name" value="CheR_N_sf"/>
</dbReference>
<dbReference type="SMART" id="SM00138">
    <property type="entry name" value="MeTrc"/>
    <property type="match status" value="1"/>
</dbReference>
<comment type="caution">
    <text evidence="7">The sequence shown here is derived from an EMBL/GenBank/DDBJ whole genome shotgun (WGS) entry which is preliminary data.</text>
</comment>
<dbReference type="InterPro" id="IPR022641">
    <property type="entry name" value="CheR_N"/>
</dbReference>
<dbReference type="AlphaFoldDB" id="A0A9J6P7P0"/>
<dbReference type="SUPFAM" id="SSF53335">
    <property type="entry name" value="S-adenosyl-L-methionine-dependent methyltransferases"/>
    <property type="match status" value="1"/>
</dbReference>
<organism evidence="7 8">
    <name type="scientific">Futiania mangrovi</name>
    <dbReference type="NCBI Taxonomy" id="2959716"/>
    <lineage>
        <taxon>Bacteria</taxon>
        <taxon>Pseudomonadati</taxon>
        <taxon>Pseudomonadota</taxon>
        <taxon>Alphaproteobacteria</taxon>
        <taxon>Futianiales</taxon>
        <taxon>Futianiaceae</taxon>
        <taxon>Futiania</taxon>
    </lineage>
</organism>
<evidence type="ECO:0000256" key="5">
    <source>
        <dbReference type="ARBA" id="ARBA00022691"/>
    </source>
</evidence>
<dbReference type="Gene3D" id="1.10.155.10">
    <property type="entry name" value="Chemotaxis receptor methyltransferase CheR, N-terminal domain"/>
    <property type="match status" value="1"/>
</dbReference>
<dbReference type="RefSeq" id="WP_269330879.1">
    <property type="nucleotide sequence ID" value="NZ_JAMZFT010000001.1"/>
</dbReference>
<dbReference type="PANTHER" id="PTHR24422:SF21">
    <property type="entry name" value="CHEMOTAXIS PROTEIN METHYLTRANSFERASE 1"/>
    <property type="match status" value="1"/>
</dbReference>
<protein>
    <recommendedName>
        <fullName evidence="2">protein-glutamate O-methyltransferase</fullName>
        <ecNumber evidence="2">2.1.1.80</ecNumber>
    </recommendedName>
</protein>
<dbReference type="GO" id="GO:0008983">
    <property type="term" value="F:protein-glutamate O-methyltransferase activity"/>
    <property type="evidence" value="ECO:0007669"/>
    <property type="project" value="UniProtKB-EC"/>
</dbReference>
<name>A0A9J6P7P0_9PROT</name>
<dbReference type="InterPro" id="IPR000780">
    <property type="entry name" value="CheR_MeTrfase"/>
</dbReference>
<evidence type="ECO:0000256" key="4">
    <source>
        <dbReference type="ARBA" id="ARBA00022679"/>
    </source>
</evidence>
<feature type="domain" description="CheR-type methyltransferase" evidence="6">
    <location>
        <begin position="1"/>
        <end position="273"/>
    </location>
</feature>
<dbReference type="EMBL" id="JAMZFT010000001">
    <property type="protein sequence ID" value="MCP1334916.1"/>
    <property type="molecule type" value="Genomic_DNA"/>
</dbReference>
<evidence type="ECO:0000313" key="7">
    <source>
        <dbReference type="EMBL" id="MCP1334916.1"/>
    </source>
</evidence>
<dbReference type="InterPro" id="IPR029063">
    <property type="entry name" value="SAM-dependent_MTases_sf"/>
</dbReference>
<dbReference type="Gene3D" id="3.40.50.150">
    <property type="entry name" value="Vaccinia Virus protein VP39"/>
    <property type="match status" value="1"/>
</dbReference>
<dbReference type="Pfam" id="PF03705">
    <property type="entry name" value="CheR_N"/>
    <property type="match status" value="1"/>
</dbReference>
<dbReference type="PRINTS" id="PR00996">
    <property type="entry name" value="CHERMTFRASE"/>
</dbReference>
<dbReference type="EC" id="2.1.1.80" evidence="2"/>
<evidence type="ECO:0000256" key="3">
    <source>
        <dbReference type="ARBA" id="ARBA00022603"/>
    </source>
</evidence>
<evidence type="ECO:0000313" key="8">
    <source>
        <dbReference type="Proteomes" id="UP001055804"/>
    </source>
</evidence>
<proteinExistence type="predicted"/>
<comment type="catalytic activity">
    <reaction evidence="1">
        <text>L-glutamyl-[protein] + S-adenosyl-L-methionine = [protein]-L-glutamate 5-O-methyl ester + S-adenosyl-L-homocysteine</text>
        <dbReference type="Rhea" id="RHEA:24452"/>
        <dbReference type="Rhea" id="RHEA-COMP:10208"/>
        <dbReference type="Rhea" id="RHEA-COMP:10311"/>
        <dbReference type="ChEBI" id="CHEBI:29973"/>
        <dbReference type="ChEBI" id="CHEBI:57856"/>
        <dbReference type="ChEBI" id="CHEBI:59789"/>
        <dbReference type="ChEBI" id="CHEBI:82795"/>
        <dbReference type="EC" id="2.1.1.80"/>
    </reaction>
</comment>
<evidence type="ECO:0000259" key="6">
    <source>
        <dbReference type="PROSITE" id="PS50123"/>
    </source>
</evidence>
<dbReference type="Proteomes" id="UP001055804">
    <property type="component" value="Unassembled WGS sequence"/>
</dbReference>
<keyword evidence="8" id="KW-1185">Reference proteome</keyword>
<keyword evidence="3" id="KW-0489">Methyltransferase</keyword>
<sequence length="273" mass="29293">MTVDACSIDWLAGLLRRATGFELAPGKAYFVEARLGPLAHARGLPDAAALLAVLRRTGDADLRSAVVEAMAIRETSFFRDGTPFSLLAGRYLPAMAAARPPDRPVRIWCAAVSTGQEAYSVAIACREAPLGLAGRRVEILATDASETAVAHARRGLYSLRDVRRGLSQEQLRRHFRPAGEDWEADPALRAMVDFQCANLLDRPPVGGPFDIVLCRNILIYVAPATKTAVLDRIAASMVPGGVLFLGAAETAVGVSGRFRADPLARSAFLRQAD</sequence>
<dbReference type="Pfam" id="PF01739">
    <property type="entry name" value="CheR"/>
    <property type="match status" value="1"/>
</dbReference>